<dbReference type="SUPFAM" id="SSF55785">
    <property type="entry name" value="PYP-like sensor domain (PAS domain)"/>
    <property type="match status" value="1"/>
</dbReference>
<dbReference type="SMART" id="SM00304">
    <property type="entry name" value="HAMP"/>
    <property type="match status" value="1"/>
</dbReference>
<evidence type="ECO:0000259" key="11">
    <source>
        <dbReference type="PROSITE" id="PS50885"/>
    </source>
</evidence>
<reference evidence="13" key="1">
    <citation type="journal article" date="2019" name="Int. J. Syst. Evol. Microbiol.">
        <title>The Global Catalogue of Microorganisms (GCM) 10K type strain sequencing project: providing services to taxonomists for standard genome sequencing and annotation.</title>
        <authorList>
            <consortium name="The Broad Institute Genomics Platform"/>
            <consortium name="The Broad Institute Genome Sequencing Center for Infectious Disease"/>
            <person name="Wu L."/>
            <person name="Ma J."/>
        </authorList>
    </citation>
    <scope>NUCLEOTIDE SEQUENCE [LARGE SCALE GENOMIC DNA]</scope>
    <source>
        <strain evidence="13">JCM 30331</strain>
    </source>
</reference>
<dbReference type="Gene3D" id="6.10.340.10">
    <property type="match status" value="1"/>
</dbReference>
<keyword evidence="6" id="KW-0418">Kinase</keyword>
<name>A0ABQ2F160_9DEIO</name>
<evidence type="ECO:0000256" key="8">
    <source>
        <dbReference type="SAM" id="Phobius"/>
    </source>
</evidence>
<keyword evidence="8" id="KW-0812">Transmembrane</keyword>
<evidence type="ECO:0000313" key="13">
    <source>
        <dbReference type="Proteomes" id="UP000647587"/>
    </source>
</evidence>
<dbReference type="Gene3D" id="3.30.565.10">
    <property type="entry name" value="Histidine kinase-like ATPase, C-terminal domain"/>
    <property type="match status" value="1"/>
</dbReference>
<dbReference type="InterPro" id="IPR003594">
    <property type="entry name" value="HATPase_dom"/>
</dbReference>
<evidence type="ECO:0000256" key="3">
    <source>
        <dbReference type="ARBA" id="ARBA00012438"/>
    </source>
</evidence>
<organism evidence="12 13">
    <name type="scientific">Deinococcus malanensis</name>
    <dbReference type="NCBI Taxonomy" id="1706855"/>
    <lineage>
        <taxon>Bacteria</taxon>
        <taxon>Thermotogati</taxon>
        <taxon>Deinococcota</taxon>
        <taxon>Deinococci</taxon>
        <taxon>Deinococcales</taxon>
        <taxon>Deinococcaceae</taxon>
        <taxon>Deinococcus</taxon>
    </lineage>
</organism>
<gene>
    <name evidence="12" type="ORF">GCM10008955_36960</name>
</gene>
<dbReference type="InterPro" id="IPR036097">
    <property type="entry name" value="HisK_dim/P_sf"/>
</dbReference>
<keyword evidence="5" id="KW-0808">Transferase</keyword>
<feature type="domain" description="Response regulatory" evidence="10">
    <location>
        <begin position="665"/>
        <end position="782"/>
    </location>
</feature>
<dbReference type="SMART" id="SM00448">
    <property type="entry name" value="REC"/>
    <property type="match status" value="2"/>
</dbReference>
<evidence type="ECO:0000259" key="10">
    <source>
        <dbReference type="PROSITE" id="PS50110"/>
    </source>
</evidence>
<dbReference type="InterPro" id="IPR011006">
    <property type="entry name" value="CheY-like_superfamily"/>
</dbReference>
<evidence type="ECO:0000256" key="6">
    <source>
        <dbReference type="ARBA" id="ARBA00022777"/>
    </source>
</evidence>
<dbReference type="Gene3D" id="1.10.287.130">
    <property type="match status" value="1"/>
</dbReference>
<feature type="transmembrane region" description="Helical" evidence="8">
    <location>
        <begin position="207"/>
        <end position="230"/>
    </location>
</feature>
<evidence type="ECO:0000256" key="7">
    <source>
        <dbReference type="PROSITE-ProRule" id="PRU00169"/>
    </source>
</evidence>
<evidence type="ECO:0000313" key="12">
    <source>
        <dbReference type="EMBL" id="GGK39736.1"/>
    </source>
</evidence>
<evidence type="ECO:0000256" key="2">
    <source>
        <dbReference type="ARBA" id="ARBA00004370"/>
    </source>
</evidence>
<dbReference type="SUPFAM" id="SSF47384">
    <property type="entry name" value="Homodimeric domain of signal transducing histidine kinase"/>
    <property type="match status" value="1"/>
</dbReference>
<dbReference type="InterPro" id="IPR003661">
    <property type="entry name" value="HisK_dim/P_dom"/>
</dbReference>
<dbReference type="Pfam" id="PF02518">
    <property type="entry name" value="HATPase_c"/>
    <property type="match status" value="1"/>
</dbReference>
<feature type="modified residue" description="4-aspartylphosphate" evidence="7">
    <location>
        <position position="714"/>
    </location>
</feature>
<dbReference type="InterPro" id="IPR003660">
    <property type="entry name" value="HAMP_dom"/>
</dbReference>
<evidence type="ECO:0000259" key="9">
    <source>
        <dbReference type="PROSITE" id="PS50109"/>
    </source>
</evidence>
<dbReference type="PANTHER" id="PTHR43047">
    <property type="entry name" value="TWO-COMPONENT HISTIDINE PROTEIN KINASE"/>
    <property type="match status" value="1"/>
</dbReference>
<feature type="domain" description="Response regulatory" evidence="10">
    <location>
        <begin position="791"/>
        <end position="901"/>
    </location>
</feature>
<keyword evidence="8" id="KW-1133">Transmembrane helix</keyword>
<comment type="caution">
    <text evidence="12">The sequence shown here is derived from an EMBL/GenBank/DDBJ whole genome shotgun (WGS) entry which is preliminary data.</text>
</comment>
<keyword evidence="4 7" id="KW-0597">Phosphoprotein</keyword>
<dbReference type="InterPro" id="IPR007891">
    <property type="entry name" value="CHASE3"/>
</dbReference>
<evidence type="ECO:0000256" key="5">
    <source>
        <dbReference type="ARBA" id="ARBA00022679"/>
    </source>
</evidence>
<dbReference type="Gene3D" id="3.30.450.20">
    <property type="entry name" value="PAS domain"/>
    <property type="match status" value="1"/>
</dbReference>
<keyword evidence="8" id="KW-0472">Membrane</keyword>
<protein>
    <recommendedName>
        <fullName evidence="3">histidine kinase</fullName>
        <ecNumber evidence="3">2.7.13.3</ecNumber>
    </recommendedName>
</protein>
<dbReference type="Pfam" id="PF00072">
    <property type="entry name" value="Response_reg"/>
    <property type="match status" value="2"/>
</dbReference>
<evidence type="ECO:0000256" key="4">
    <source>
        <dbReference type="ARBA" id="ARBA00022553"/>
    </source>
</evidence>
<dbReference type="InterPro" id="IPR035965">
    <property type="entry name" value="PAS-like_dom_sf"/>
</dbReference>
<dbReference type="PRINTS" id="PR00344">
    <property type="entry name" value="BCTRLSENSOR"/>
</dbReference>
<dbReference type="InterPro" id="IPR036890">
    <property type="entry name" value="HATPase_C_sf"/>
</dbReference>
<dbReference type="Gene3D" id="3.40.50.2300">
    <property type="match status" value="2"/>
</dbReference>
<dbReference type="PROSITE" id="PS50109">
    <property type="entry name" value="HIS_KIN"/>
    <property type="match status" value="1"/>
</dbReference>
<accession>A0ABQ2F160</accession>
<comment type="catalytic activity">
    <reaction evidence="1">
        <text>ATP + protein L-histidine = ADP + protein N-phospho-L-histidine.</text>
        <dbReference type="EC" id="2.7.13.3"/>
    </reaction>
</comment>
<dbReference type="CDD" id="cd19410">
    <property type="entry name" value="HK9-like_sensor"/>
    <property type="match status" value="1"/>
</dbReference>
<dbReference type="Proteomes" id="UP000647587">
    <property type="component" value="Unassembled WGS sequence"/>
</dbReference>
<dbReference type="Pfam" id="PF05227">
    <property type="entry name" value="CHASE3"/>
    <property type="match status" value="1"/>
</dbReference>
<evidence type="ECO:0000256" key="1">
    <source>
        <dbReference type="ARBA" id="ARBA00000085"/>
    </source>
</evidence>
<dbReference type="InterPro" id="IPR004358">
    <property type="entry name" value="Sig_transdc_His_kin-like_C"/>
</dbReference>
<feature type="domain" description="HAMP" evidence="11">
    <location>
        <begin position="235"/>
        <end position="287"/>
    </location>
</feature>
<dbReference type="PANTHER" id="PTHR43047:SF72">
    <property type="entry name" value="OSMOSENSING HISTIDINE PROTEIN KINASE SLN1"/>
    <property type="match status" value="1"/>
</dbReference>
<dbReference type="SMART" id="SM00387">
    <property type="entry name" value="HATPase_c"/>
    <property type="match status" value="1"/>
</dbReference>
<feature type="domain" description="Histidine kinase" evidence="9">
    <location>
        <begin position="428"/>
        <end position="647"/>
    </location>
</feature>
<feature type="transmembrane region" description="Helical" evidence="8">
    <location>
        <begin position="37"/>
        <end position="56"/>
    </location>
</feature>
<feature type="modified residue" description="4-aspartylphosphate" evidence="7">
    <location>
        <position position="839"/>
    </location>
</feature>
<proteinExistence type="predicted"/>
<dbReference type="SUPFAM" id="SSF52172">
    <property type="entry name" value="CheY-like"/>
    <property type="match status" value="2"/>
</dbReference>
<dbReference type="PROSITE" id="PS50110">
    <property type="entry name" value="RESPONSE_REGULATORY"/>
    <property type="match status" value="2"/>
</dbReference>
<sequence>MPQRTFHAGRFSKTLRASEAFLIRRGVPLRAFLLRPLWLPLLLLLLVTLTVAWSVVRNAHYEDLVRRSQGHQTLVSNIQNNIVDLETGQRGFIITLDPDFLQPYTAARQDLPRHLATLRASLRDDPAEGAMRQLQRIEEVERLINEWDRRGGGVALRLVRTDYAAAVAQVRSGEGKRLVDRIRETILEFRRNEFAQQQRWAQESTRALRLALLVTVLGVLLAALMFFVVLQRTASSVSRVLQSLAASTAGIAKGEMDSPLPPHAITEVAALASNLSQMGQKLFQRERERDANLTELRDSERRQKALIDAIPDILMRVGKDGVIHSFKPPGDLENPEWVNAMVGHHVPDVLPPSVAEVLMAGVTQSLRTGQPERAEFSMDMVSVTPNEPGILDFEARFVPVFEQEALIIARDITDLKRVERLKNEFVSTVSHELRTPLTSIRGALSLIASGTLGDLQPRGKKLVEIGLNNSERLVRLINDLLDMEKIESGKLEFDMRELDITSVVQRAAEDNRTYAQQFGVTLDVVPSTQTARVKGDEDRLLQVLTNLISNAVKFSPHGSSVGISTALHGARVRVSVRDRGPGIPQEFRARIFGRFAQADSSVTREKGGTGLGLSISKAIVDRHEGHMYFEDHPEGGTVFAFELPVVTPVIQRVPTADDAGEGPLRILVCEDDQDIAHLLQLILRQAGFDSDVAYNAQEAEEKLAQRHYNALVLDLMLPDRDGVSFIQELRQRPQTATLSIVVVSAVADERRELIHGDAVSVVDWINKPVDTTRLVSAVRLASSRGTDRPVRILHVEDDADLRDVVKEVLHDVATLDQAESLAEARRMLRGQSFDLVLLDPGLPDGNGLDLLPEMRLMSPPMPVLVFSAGELERVNAERVAASLVKSRTSNEELLEKIRALIPPAVSGDPHE</sequence>
<keyword evidence="13" id="KW-1185">Reference proteome</keyword>
<dbReference type="EC" id="2.7.13.3" evidence="3"/>
<dbReference type="EMBL" id="BMPP01000021">
    <property type="protein sequence ID" value="GGK39736.1"/>
    <property type="molecule type" value="Genomic_DNA"/>
</dbReference>
<dbReference type="PROSITE" id="PS50885">
    <property type="entry name" value="HAMP"/>
    <property type="match status" value="1"/>
</dbReference>
<dbReference type="CDD" id="cd00082">
    <property type="entry name" value="HisKA"/>
    <property type="match status" value="1"/>
</dbReference>
<dbReference type="RefSeq" id="WP_189011435.1">
    <property type="nucleotide sequence ID" value="NZ_BMPP01000021.1"/>
</dbReference>
<comment type="subcellular location">
    <subcellularLocation>
        <location evidence="2">Membrane</location>
    </subcellularLocation>
</comment>
<dbReference type="InterPro" id="IPR001789">
    <property type="entry name" value="Sig_transdc_resp-reg_receiver"/>
</dbReference>
<dbReference type="SUPFAM" id="SSF55874">
    <property type="entry name" value="ATPase domain of HSP90 chaperone/DNA topoisomerase II/histidine kinase"/>
    <property type="match status" value="1"/>
</dbReference>
<dbReference type="InterPro" id="IPR005467">
    <property type="entry name" value="His_kinase_dom"/>
</dbReference>
<dbReference type="Pfam" id="PF00512">
    <property type="entry name" value="HisKA"/>
    <property type="match status" value="1"/>
</dbReference>
<dbReference type="SMART" id="SM00388">
    <property type="entry name" value="HisKA"/>
    <property type="match status" value="1"/>
</dbReference>